<dbReference type="SUPFAM" id="SSF56784">
    <property type="entry name" value="HAD-like"/>
    <property type="match status" value="1"/>
</dbReference>
<dbReference type="InterPro" id="IPR023198">
    <property type="entry name" value="PGP-like_dom2"/>
</dbReference>
<dbReference type="EMBL" id="FNQC01000003">
    <property type="protein sequence ID" value="SDY86847.1"/>
    <property type="molecule type" value="Genomic_DNA"/>
</dbReference>
<dbReference type="PRINTS" id="PR00413">
    <property type="entry name" value="HADHALOGNASE"/>
</dbReference>
<comment type="caution">
    <text evidence="1">The sequence shown here is derived from an EMBL/GenBank/DDBJ whole genome shotgun (WGS) entry which is preliminary data.</text>
</comment>
<gene>
    <name evidence="1" type="ORF">SAMN05444412_103204</name>
</gene>
<dbReference type="InterPro" id="IPR006439">
    <property type="entry name" value="HAD-SF_hydro_IA"/>
</dbReference>
<dbReference type="PANTHER" id="PTHR43611">
    <property type="entry name" value="ALPHA-D-GLUCOSE 1-PHOSPHATE PHOSPHATASE"/>
    <property type="match status" value="1"/>
</dbReference>
<organism evidence="1 2">
    <name type="scientific">Rhodonellum ikkaensis</name>
    <dbReference type="NCBI Taxonomy" id="336829"/>
    <lineage>
        <taxon>Bacteria</taxon>
        <taxon>Pseudomonadati</taxon>
        <taxon>Bacteroidota</taxon>
        <taxon>Cytophagia</taxon>
        <taxon>Cytophagales</taxon>
        <taxon>Cytophagaceae</taxon>
        <taxon>Rhodonellum</taxon>
    </lineage>
</organism>
<dbReference type="CDD" id="cd02603">
    <property type="entry name" value="HAD_sEH-N_like"/>
    <property type="match status" value="1"/>
</dbReference>
<accession>A0A1H3ND47</accession>
<dbReference type="SFLD" id="SFLDG01129">
    <property type="entry name" value="C1.5:_HAD__Beta-PGM__Phosphata"/>
    <property type="match status" value="1"/>
</dbReference>
<protein>
    <submittedName>
        <fullName evidence="1">Hydrolase of the HAD superfamily</fullName>
    </submittedName>
</protein>
<keyword evidence="2" id="KW-1185">Reference proteome</keyword>
<dbReference type="PANTHER" id="PTHR43611:SF3">
    <property type="entry name" value="FLAVIN MONONUCLEOTIDE HYDROLASE 1, CHLOROPLATIC"/>
    <property type="match status" value="1"/>
</dbReference>
<dbReference type="Proteomes" id="UP000199663">
    <property type="component" value="Unassembled WGS sequence"/>
</dbReference>
<dbReference type="InterPro" id="IPR023214">
    <property type="entry name" value="HAD_sf"/>
</dbReference>
<dbReference type="Pfam" id="PF00702">
    <property type="entry name" value="Hydrolase"/>
    <property type="match status" value="1"/>
</dbReference>
<dbReference type="GO" id="GO:0016787">
    <property type="term" value="F:hydrolase activity"/>
    <property type="evidence" value="ECO:0007669"/>
    <property type="project" value="UniProtKB-KW"/>
</dbReference>
<dbReference type="Gene3D" id="3.40.50.1000">
    <property type="entry name" value="HAD superfamily/HAD-like"/>
    <property type="match status" value="1"/>
</dbReference>
<sequence length="209" mass="24239">MKKLENIDFLIFDLGNVIIDIDYAFTINTLKNLLTDDKHILTNSFFPAKFHKDFEKGLISAEEFRNAVRNHFQEDWSDALIDELWNSLLKHIPMERIELIKELGKDFGLAVLSNTNSIHVDKLDQILLEDTGEASLNVLFDRVFFSHEMGLSKPDEEIYKSVIQELGVQPERTLFFDDLLENLNGAKKVGLQTFHINHDKALIRFFQDV</sequence>
<name>A0A1H3ND47_9BACT</name>
<dbReference type="Gene3D" id="1.10.150.240">
    <property type="entry name" value="Putative phosphatase, domain 2"/>
    <property type="match status" value="1"/>
</dbReference>
<dbReference type="SFLD" id="SFLDS00003">
    <property type="entry name" value="Haloacid_Dehalogenase"/>
    <property type="match status" value="1"/>
</dbReference>
<keyword evidence="1" id="KW-0378">Hydrolase</keyword>
<evidence type="ECO:0000313" key="2">
    <source>
        <dbReference type="Proteomes" id="UP000199663"/>
    </source>
</evidence>
<reference evidence="1 2" key="1">
    <citation type="submission" date="2016-10" db="EMBL/GenBank/DDBJ databases">
        <authorList>
            <person name="Varghese N."/>
            <person name="Submissions S."/>
        </authorList>
    </citation>
    <scope>NUCLEOTIDE SEQUENCE [LARGE SCALE GENOMIC DNA]</scope>
    <source>
        <strain evidence="1 2">DSM 17997</strain>
    </source>
</reference>
<dbReference type="InterPro" id="IPR036412">
    <property type="entry name" value="HAD-like_sf"/>
</dbReference>
<dbReference type="RefSeq" id="WP_019597148.1">
    <property type="nucleotide sequence ID" value="NZ_FNQC01000003.1"/>
</dbReference>
<dbReference type="NCBIfam" id="TIGR01509">
    <property type="entry name" value="HAD-SF-IA-v3"/>
    <property type="match status" value="1"/>
</dbReference>
<evidence type="ECO:0000313" key="1">
    <source>
        <dbReference type="EMBL" id="SDY86847.1"/>
    </source>
</evidence>
<proteinExistence type="predicted"/>